<organism evidence="2 3">
    <name type="scientific">Brevibacillus panacihumi</name>
    <dbReference type="NCBI Taxonomy" id="497735"/>
    <lineage>
        <taxon>Bacteria</taxon>
        <taxon>Bacillati</taxon>
        <taxon>Bacillota</taxon>
        <taxon>Bacilli</taxon>
        <taxon>Bacillales</taxon>
        <taxon>Paenibacillaceae</taxon>
        <taxon>Brevibacillus</taxon>
    </lineage>
</organism>
<feature type="domain" description="WYL" evidence="1">
    <location>
        <begin position="3"/>
        <end position="63"/>
    </location>
</feature>
<evidence type="ECO:0000313" key="2">
    <source>
        <dbReference type="EMBL" id="RNB77886.1"/>
    </source>
</evidence>
<sequence length="71" mass="8155">MSKQLQRAIARKQQIQIIYLGRTGQATQRIIRPLELTGDRLKAYCLSRRAPRVFHIANILAIQPVVSMRVV</sequence>
<dbReference type="PROSITE" id="PS52050">
    <property type="entry name" value="WYL"/>
    <property type="match status" value="1"/>
</dbReference>
<name>A0A3M8CQ35_9BACL</name>
<dbReference type="InterPro" id="IPR026881">
    <property type="entry name" value="WYL_dom"/>
</dbReference>
<dbReference type="EMBL" id="RHHT01000027">
    <property type="protein sequence ID" value="RNB77886.1"/>
    <property type="molecule type" value="Genomic_DNA"/>
</dbReference>
<reference evidence="2 3" key="1">
    <citation type="submission" date="2018-10" db="EMBL/GenBank/DDBJ databases">
        <title>Phylogenomics of Brevibacillus.</title>
        <authorList>
            <person name="Dunlap C."/>
        </authorList>
    </citation>
    <scope>NUCLEOTIDE SEQUENCE [LARGE SCALE GENOMIC DNA]</scope>
    <source>
        <strain evidence="2 3">JCM 15085</strain>
    </source>
</reference>
<dbReference type="AlphaFoldDB" id="A0A3M8CQ35"/>
<proteinExistence type="predicted"/>
<evidence type="ECO:0000259" key="1">
    <source>
        <dbReference type="Pfam" id="PF13280"/>
    </source>
</evidence>
<dbReference type="Pfam" id="PF13280">
    <property type="entry name" value="WYL"/>
    <property type="match status" value="1"/>
</dbReference>
<evidence type="ECO:0000313" key="3">
    <source>
        <dbReference type="Proteomes" id="UP000281915"/>
    </source>
</evidence>
<gene>
    <name evidence="2" type="ORF">EDM58_12800</name>
</gene>
<comment type="caution">
    <text evidence="2">The sequence shown here is derived from an EMBL/GenBank/DDBJ whole genome shotgun (WGS) entry which is preliminary data.</text>
</comment>
<protein>
    <submittedName>
        <fullName evidence="2">WYL domain-containing protein</fullName>
    </submittedName>
</protein>
<accession>A0A3M8CQ35</accession>
<dbReference type="Proteomes" id="UP000281915">
    <property type="component" value="Unassembled WGS sequence"/>
</dbReference>
<dbReference type="RefSeq" id="WP_122913681.1">
    <property type="nucleotide sequence ID" value="NZ_RHHT01000027.1"/>
</dbReference>